<protein>
    <submittedName>
        <fullName evidence="4">GGDEF domain-containing protein</fullName>
    </submittedName>
</protein>
<dbReference type="Pfam" id="PF00990">
    <property type="entry name" value="GGDEF"/>
    <property type="match status" value="1"/>
</dbReference>
<dbReference type="AlphaFoldDB" id="A0A9X0XFZ7"/>
<feature type="coiled-coil region" evidence="1">
    <location>
        <begin position="106"/>
        <end position="133"/>
    </location>
</feature>
<dbReference type="CDD" id="cd01949">
    <property type="entry name" value="GGDEF"/>
    <property type="match status" value="1"/>
</dbReference>
<dbReference type="InterPro" id="IPR052163">
    <property type="entry name" value="DGC-Regulatory_Protein"/>
</dbReference>
<proteinExistence type="predicted"/>
<dbReference type="RefSeq" id="WP_201827761.1">
    <property type="nucleotide sequence ID" value="NZ_JAERRA010000002.1"/>
</dbReference>
<name>A0A9X0XFZ7_9BURK</name>
<dbReference type="Gene3D" id="3.30.70.270">
    <property type="match status" value="1"/>
</dbReference>
<evidence type="ECO:0000256" key="1">
    <source>
        <dbReference type="SAM" id="Coils"/>
    </source>
</evidence>
<dbReference type="NCBIfam" id="TIGR00254">
    <property type="entry name" value="GGDEF"/>
    <property type="match status" value="1"/>
</dbReference>
<feature type="domain" description="GGDEF" evidence="3">
    <location>
        <begin position="165"/>
        <end position="297"/>
    </location>
</feature>
<dbReference type="Proteomes" id="UP000643207">
    <property type="component" value="Unassembled WGS sequence"/>
</dbReference>
<dbReference type="InterPro" id="IPR000160">
    <property type="entry name" value="GGDEF_dom"/>
</dbReference>
<evidence type="ECO:0000256" key="2">
    <source>
        <dbReference type="SAM" id="MobiDB-lite"/>
    </source>
</evidence>
<dbReference type="InterPro" id="IPR029787">
    <property type="entry name" value="Nucleotide_cyclase"/>
</dbReference>
<keyword evidence="1" id="KW-0175">Coiled coil</keyword>
<dbReference type="InterPro" id="IPR043128">
    <property type="entry name" value="Rev_trsase/Diguanyl_cyclase"/>
</dbReference>
<dbReference type="PROSITE" id="PS50887">
    <property type="entry name" value="GGDEF"/>
    <property type="match status" value="1"/>
</dbReference>
<dbReference type="PANTHER" id="PTHR46663">
    <property type="entry name" value="DIGUANYLATE CYCLASE DGCT-RELATED"/>
    <property type="match status" value="1"/>
</dbReference>
<sequence length="304" mass="33442">MHLPLPQDPRPLALHGLPPTTRIPSVRRNGSLALPPEDRVLDDGRALLRQTRRALRLAMHTPMTSSLAAEHLSLRNGLITCLGALDRLQLLLALESVRQRQQARGREQGRAELAQTQAHLARLDQDAQQARHQALHDSLTGLPNRRQFEERLVEALAEPAEAVRRARGLLYLDLDGFKAINDRHGHAVGDSVLRVIARRLAATVRSEDLMSRVGGDEFACLLRRLDRPERLQVLGHKLVEAVGQPIQLGGLTLQLGASVGGLRLEPTSRDANALLRAADRAMYRAKRDGGGLALFDAERDGPIA</sequence>
<dbReference type="PANTHER" id="PTHR46663:SF2">
    <property type="entry name" value="GGDEF DOMAIN-CONTAINING PROTEIN"/>
    <property type="match status" value="1"/>
</dbReference>
<dbReference type="SMART" id="SM00267">
    <property type="entry name" value="GGDEF"/>
    <property type="match status" value="1"/>
</dbReference>
<feature type="region of interest" description="Disordered" evidence="2">
    <location>
        <begin position="1"/>
        <end position="31"/>
    </location>
</feature>
<accession>A0A9X0XFZ7</accession>
<comment type="caution">
    <text evidence="4">The sequence shown here is derived from an EMBL/GenBank/DDBJ whole genome shotgun (WGS) entry which is preliminary data.</text>
</comment>
<evidence type="ECO:0000313" key="5">
    <source>
        <dbReference type="Proteomes" id="UP000643207"/>
    </source>
</evidence>
<evidence type="ECO:0000313" key="4">
    <source>
        <dbReference type="EMBL" id="MBL0720891.1"/>
    </source>
</evidence>
<dbReference type="SUPFAM" id="SSF55073">
    <property type="entry name" value="Nucleotide cyclase"/>
    <property type="match status" value="1"/>
</dbReference>
<evidence type="ECO:0000259" key="3">
    <source>
        <dbReference type="PROSITE" id="PS50887"/>
    </source>
</evidence>
<reference evidence="4 5" key="1">
    <citation type="submission" date="2021-01" db="EMBL/GenBank/DDBJ databases">
        <title>Piscinibacter sp. Jin2 Genome sequencing and assembly.</title>
        <authorList>
            <person name="Kim I."/>
        </authorList>
    </citation>
    <scope>NUCLEOTIDE SEQUENCE [LARGE SCALE GENOMIC DNA]</scope>
    <source>
        <strain evidence="4 5">Jin2</strain>
    </source>
</reference>
<keyword evidence="5" id="KW-1185">Reference proteome</keyword>
<gene>
    <name evidence="4" type="ORF">JI742_13435</name>
</gene>
<dbReference type="EMBL" id="JAERRA010000002">
    <property type="protein sequence ID" value="MBL0720891.1"/>
    <property type="molecule type" value="Genomic_DNA"/>
</dbReference>
<organism evidence="4 5">
    <name type="scientific">Aquariibacter lacus</name>
    <dbReference type="NCBI Taxonomy" id="2801332"/>
    <lineage>
        <taxon>Bacteria</taxon>
        <taxon>Pseudomonadati</taxon>
        <taxon>Pseudomonadota</taxon>
        <taxon>Betaproteobacteria</taxon>
        <taxon>Burkholderiales</taxon>
        <taxon>Sphaerotilaceae</taxon>
        <taxon>Aquariibacter</taxon>
    </lineage>
</organism>